<evidence type="ECO:0000313" key="2">
    <source>
        <dbReference type="EMBL" id="RLQ81437.1"/>
    </source>
</evidence>
<name>A0A3L7IT96_9MICO</name>
<accession>A0A3L7IT96</accession>
<reference evidence="2 3" key="1">
    <citation type="submission" date="2018-10" db="EMBL/GenBank/DDBJ databases">
        <authorList>
            <person name="Li J."/>
        </authorList>
    </citation>
    <scope>NUCLEOTIDE SEQUENCE [LARGE SCALE GENOMIC DNA]</scope>
    <source>
        <strain evidence="2 3">ZD1-4</strain>
    </source>
</reference>
<dbReference type="InterPro" id="IPR010852">
    <property type="entry name" value="ABATE"/>
</dbReference>
<dbReference type="SUPFAM" id="SSF160904">
    <property type="entry name" value="Jann2411-like"/>
    <property type="match status" value="1"/>
</dbReference>
<keyword evidence="3" id="KW-1185">Reference proteome</keyword>
<dbReference type="InterPro" id="IPR023286">
    <property type="entry name" value="ABATE_dom_sf"/>
</dbReference>
<evidence type="ECO:0000259" key="1">
    <source>
        <dbReference type="Pfam" id="PF11706"/>
    </source>
</evidence>
<dbReference type="OrthoDB" id="123307at2"/>
<organism evidence="2 3">
    <name type="scientific">Mycetocola zhadangensis</name>
    <dbReference type="NCBI Taxonomy" id="1164595"/>
    <lineage>
        <taxon>Bacteria</taxon>
        <taxon>Bacillati</taxon>
        <taxon>Actinomycetota</taxon>
        <taxon>Actinomycetes</taxon>
        <taxon>Micrococcales</taxon>
        <taxon>Microbacteriaceae</taxon>
        <taxon>Mycetocola</taxon>
    </lineage>
</organism>
<dbReference type="PANTHER" id="PTHR35525:SF3">
    <property type="entry name" value="BLL6575 PROTEIN"/>
    <property type="match status" value="1"/>
</dbReference>
<dbReference type="InterPro" id="IPR021005">
    <property type="entry name" value="Znf_CGNR"/>
</dbReference>
<dbReference type="Pfam" id="PF11706">
    <property type="entry name" value="zf-CGNR"/>
    <property type="match status" value="1"/>
</dbReference>
<dbReference type="Pfam" id="PF07336">
    <property type="entry name" value="ABATE"/>
    <property type="match status" value="1"/>
</dbReference>
<comment type="caution">
    <text evidence="2">The sequence shown here is derived from an EMBL/GenBank/DDBJ whole genome shotgun (WGS) entry which is preliminary data.</text>
</comment>
<dbReference type="Proteomes" id="UP000282460">
    <property type="component" value="Unassembled WGS sequence"/>
</dbReference>
<dbReference type="RefSeq" id="WP_121660347.1">
    <property type="nucleotide sequence ID" value="NZ_BMEK01000003.1"/>
</dbReference>
<gene>
    <name evidence="2" type="ORF">D9V28_13875</name>
</gene>
<feature type="domain" description="Zinc finger CGNR" evidence="1">
    <location>
        <begin position="137"/>
        <end position="178"/>
    </location>
</feature>
<dbReference type="PANTHER" id="PTHR35525">
    <property type="entry name" value="BLL6575 PROTEIN"/>
    <property type="match status" value="1"/>
</dbReference>
<proteinExistence type="predicted"/>
<dbReference type="AlphaFoldDB" id="A0A3L7IT96"/>
<protein>
    <submittedName>
        <fullName evidence="2">Zf-CGNR multi-domain protein</fullName>
    </submittedName>
</protein>
<sequence length="185" mass="20082">MSTSSPVTPAPGELEFVRAFVNTLDIEAGTDQLQDLASWRTWADKHNIDGHASREELQFARRLRESLRDGMLANHDRLPLPGATVDALNEAADRANAGVRFAPDGARVLTSGTGMNAVLGRLVSVLSAAMNDGTWTRLKACAADDCRWAFYDSSRSRTGQWCSMSICGNRAKQARWRQQSGGSAG</sequence>
<dbReference type="EMBL" id="RCWJ01000004">
    <property type="protein sequence ID" value="RLQ81437.1"/>
    <property type="molecule type" value="Genomic_DNA"/>
</dbReference>
<evidence type="ECO:0000313" key="3">
    <source>
        <dbReference type="Proteomes" id="UP000282460"/>
    </source>
</evidence>
<dbReference type="Gene3D" id="1.10.3300.10">
    <property type="entry name" value="Jann2411-like domain"/>
    <property type="match status" value="1"/>
</dbReference>